<dbReference type="PANTHER" id="PTHR42928">
    <property type="entry name" value="TRICARBOXYLATE-BINDING PROTEIN"/>
    <property type="match status" value="1"/>
</dbReference>
<dbReference type="PANTHER" id="PTHR42928:SF5">
    <property type="entry name" value="BLR1237 PROTEIN"/>
    <property type="match status" value="1"/>
</dbReference>
<protein>
    <submittedName>
        <fullName evidence="2">Uncharacterized protein</fullName>
    </submittedName>
</protein>
<dbReference type="CDD" id="cd07012">
    <property type="entry name" value="PBP2_Bug_TTT"/>
    <property type="match status" value="1"/>
</dbReference>
<proteinExistence type="inferred from homology"/>
<dbReference type="PIRSF" id="PIRSF017082">
    <property type="entry name" value="YflP"/>
    <property type="match status" value="1"/>
</dbReference>
<name>A0A1Y1IW30_COMTE</name>
<dbReference type="Gene3D" id="3.40.190.10">
    <property type="entry name" value="Periplasmic binding protein-like II"/>
    <property type="match status" value="1"/>
</dbReference>
<organism evidence="2 3">
    <name type="scientific">Comamonas testosteroni</name>
    <name type="common">Pseudomonas testosteroni</name>
    <dbReference type="NCBI Taxonomy" id="285"/>
    <lineage>
        <taxon>Bacteria</taxon>
        <taxon>Pseudomonadati</taxon>
        <taxon>Pseudomonadota</taxon>
        <taxon>Betaproteobacteria</taxon>
        <taxon>Burkholderiales</taxon>
        <taxon>Comamonadaceae</taxon>
        <taxon>Comamonas</taxon>
    </lineage>
</organism>
<dbReference type="AlphaFoldDB" id="A0A1Y1IW30"/>
<dbReference type="Gene3D" id="3.40.190.150">
    <property type="entry name" value="Bordetella uptake gene, domain 1"/>
    <property type="match status" value="1"/>
</dbReference>
<evidence type="ECO:0000313" key="3">
    <source>
        <dbReference type="Proteomes" id="UP000323105"/>
    </source>
</evidence>
<dbReference type="EMBL" id="BKBW01000001">
    <property type="protein sequence ID" value="GEQ73472.1"/>
    <property type="molecule type" value="Genomic_DNA"/>
</dbReference>
<dbReference type="Pfam" id="PF03401">
    <property type="entry name" value="TctC"/>
    <property type="match status" value="1"/>
</dbReference>
<sequence>MHPQPHHLRRGLALAAALASATSGTVHAQGTAGYPNRPVTLVVPTAAAGGTDTIARLFADALGKAMKQPFVVDNRPGANGIIGVDSVAKGPADGYRLLFTYAATMAVNPSLYRKLPYDPLKDFAPIAQIGRGGNLLLVRKDLPVNTLQEFVSYARVHPGTLNYCSWGLGSGGHLTMESLKKQAGITMTHIPYKGSSPCVQDIMGGQVDAGFGDTSSTVELVKAGRVKALAHSSSGRLPSLPEVPSMTEAGYPFRNYSWYGIFAPAKTPPAVVARLNEQVLRALRDPALIQRMRELNFSDLPLTTPQQFTQTLLQDLDDWSQLVKETGVQLD</sequence>
<comment type="caution">
    <text evidence="2">The sequence shown here is derived from an EMBL/GenBank/DDBJ whole genome shotgun (WGS) entry which is preliminary data.</text>
</comment>
<evidence type="ECO:0000313" key="2">
    <source>
        <dbReference type="EMBL" id="GEQ73472.1"/>
    </source>
</evidence>
<gene>
    <name evidence="2" type="ORF">CTTA_0477</name>
</gene>
<reference evidence="2 3" key="1">
    <citation type="journal article" date="2019" name="Microbiol. Resour. Announc.">
        <title>Draft Genome Sequence of Comamonas testosteroni TA441, a Bacterium That Has a Cryptic Phenol Degradation Gene Cluster.</title>
        <authorList>
            <person name="Arai H."/>
            <person name="Ishii M."/>
        </authorList>
    </citation>
    <scope>NUCLEOTIDE SEQUENCE [LARGE SCALE GENOMIC DNA]</scope>
    <source>
        <strain evidence="2 3">TA441</strain>
    </source>
</reference>
<dbReference type="Proteomes" id="UP000323105">
    <property type="component" value="Unassembled WGS sequence"/>
</dbReference>
<dbReference type="InterPro" id="IPR005064">
    <property type="entry name" value="BUG"/>
</dbReference>
<dbReference type="RefSeq" id="WP_087080330.1">
    <property type="nucleotide sequence ID" value="NZ_BKBW01000001.1"/>
</dbReference>
<comment type="similarity">
    <text evidence="1">Belongs to the UPF0065 (bug) family.</text>
</comment>
<dbReference type="InterPro" id="IPR042100">
    <property type="entry name" value="Bug_dom1"/>
</dbReference>
<evidence type="ECO:0000256" key="1">
    <source>
        <dbReference type="ARBA" id="ARBA00006987"/>
    </source>
</evidence>
<dbReference type="SUPFAM" id="SSF53850">
    <property type="entry name" value="Periplasmic binding protein-like II"/>
    <property type="match status" value="1"/>
</dbReference>
<accession>A0A1Y1IW30</accession>